<keyword evidence="14" id="KW-1185">Reference proteome</keyword>
<dbReference type="PANTHER" id="PTHR46349">
    <property type="entry name" value="CINGULIN-LIKE PROTEIN 1-RELATED"/>
    <property type="match status" value="1"/>
</dbReference>
<keyword evidence="7" id="KW-0505">Motor protein</keyword>
<feature type="coiled-coil region" evidence="10">
    <location>
        <begin position="178"/>
        <end position="205"/>
    </location>
</feature>
<evidence type="ECO:0000313" key="14">
    <source>
        <dbReference type="Proteomes" id="UP001054945"/>
    </source>
</evidence>
<evidence type="ECO:0000256" key="4">
    <source>
        <dbReference type="ARBA" id="ARBA00022490"/>
    </source>
</evidence>
<comment type="function">
    <text evidence="9">Paramyosin is a major structural component of many thick filaments isolated from invertebrate muscles.</text>
</comment>
<dbReference type="Proteomes" id="UP001054945">
    <property type="component" value="Unassembled WGS sequence"/>
</dbReference>
<evidence type="ECO:0000256" key="10">
    <source>
        <dbReference type="SAM" id="Coils"/>
    </source>
</evidence>
<keyword evidence="3" id="KW-0787">Thick filament</keyword>
<reference evidence="13 14" key="1">
    <citation type="submission" date="2021-06" db="EMBL/GenBank/DDBJ databases">
        <title>Caerostris extrusa draft genome.</title>
        <authorList>
            <person name="Kono N."/>
            <person name="Arakawa K."/>
        </authorList>
    </citation>
    <scope>NUCLEOTIDE SEQUENCE [LARGE SCALE GENOMIC DNA]</scope>
</reference>
<dbReference type="GO" id="GO:0030016">
    <property type="term" value="C:myofibril"/>
    <property type="evidence" value="ECO:0007669"/>
    <property type="project" value="UniProtKB-SubCell"/>
</dbReference>
<evidence type="ECO:0000256" key="6">
    <source>
        <dbReference type="ARBA" id="ARBA00023123"/>
    </source>
</evidence>
<keyword evidence="4" id="KW-0963">Cytoplasm</keyword>
<dbReference type="GO" id="GO:0032982">
    <property type="term" value="C:myosin filament"/>
    <property type="evidence" value="ECO:0007669"/>
    <property type="project" value="UniProtKB-KW"/>
</dbReference>
<dbReference type="GO" id="GO:0005923">
    <property type="term" value="C:bicellular tight junction"/>
    <property type="evidence" value="ECO:0007669"/>
    <property type="project" value="TreeGrafter"/>
</dbReference>
<keyword evidence="8" id="KW-0514">Muscle protein</keyword>
<comment type="subcellular location">
    <subcellularLocation>
        <location evidence="1">Cytoplasm</location>
        <location evidence="1">Myofibril</location>
    </subcellularLocation>
</comment>
<proteinExistence type="inferred from homology"/>
<dbReference type="SUPFAM" id="SSF90257">
    <property type="entry name" value="Myosin rod fragments"/>
    <property type="match status" value="3"/>
</dbReference>
<comment type="similarity">
    <text evidence="2">Belongs to the paramyosin family.</text>
</comment>
<dbReference type="Pfam" id="PF01576">
    <property type="entry name" value="Myosin_tail_1"/>
    <property type="match status" value="1"/>
</dbReference>
<protein>
    <submittedName>
        <fullName evidence="13">Paramyosin, long form</fullName>
    </submittedName>
</protein>
<name>A0AAV4NYT9_CAEEX</name>
<dbReference type="AlphaFoldDB" id="A0AAV4NYT9"/>
<accession>A0AAV4NYT9</accession>
<gene>
    <name evidence="13" type="primary">Prm</name>
    <name evidence="13" type="ORF">CEXT_750941</name>
</gene>
<evidence type="ECO:0000256" key="5">
    <source>
        <dbReference type="ARBA" id="ARBA00023054"/>
    </source>
</evidence>
<evidence type="ECO:0000256" key="7">
    <source>
        <dbReference type="ARBA" id="ARBA00023175"/>
    </source>
</evidence>
<dbReference type="GO" id="GO:0030239">
    <property type="term" value="P:myofibril assembly"/>
    <property type="evidence" value="ECO:0007669"/>
    <property type="project" value="UniProtKB-ARBA"/>
</dbReference>
<evidence type="ECO:0000256" key="2">
    <source>
        <dbReference type="ARBA" id="ARBA00008447"/>
    </source>
</evidence>
<evidence type="ECO:0000256" key="11">
    <source>
        <dbReference type="SAM" id="MobiDB-lite"/>
    </source>
</evidence>
<sequence>MGREGRVENKGLAPVRICLSRSKTPNFGDETEDETVLIFGNTRERGVLYLLIDKTEREASLPRPSDQSRCLPVLAAPQKKAASSFRKQKHESAAPHPPVLRPNRVAGEFHFIFLLRHAEKPSSTNPRHLTRETALVRTSCKSLNKAMSSVKTSKYVYRSTAGGAGDLSIEYGTDLGAFTRLEDKIRLLQEDLESERELRQRIERERSDLTVHLMQISERLEEAEGSSESQLEMNKKRDMELSKLRKLLEDVHLESEENAHHLRKKHQEALVDLQDQLDQANKGKAKIEREKQKFQAEVYDLLSQVDLANKDKVAAQKTVERLELTIHDINIHVEELNRQVTEISSQRSRLSSENTELMKEVQEYKLQLDNSNHLKSQLAVQLEEIRRRLEDEERRRSALEQHSHTLEVEVESLKTQLDEESEARIDLERQLSKANGEAATWKSKYEAECQAHADEVDELRRRLAQKTAEYEEQLQALLNKCSALEKHKSRLQSEVEVLIMDLEKATTHAQNLEKRCSQLEKLNHDLKSKVDELIALLEAAQRDFRAKVAELQKLQHDYDKLKDVKEALARENKKLSDDLGDCKAQLSDATRRIHEMDLEIKRLETEREELSAAYREAESLRKQEEAKAQRLAQEIAQMRHDYEKRLAAKEEELEALRKQYQIEVDQLNMRLAEAEAKLKTEVARIKKKMQVQITELEMSLDVANKQNLDLQKTIKKQALQIQELQSHYDEVTRQLQQAIDQLGVAQRRIQTLQMELDEMRSALEQAQRGKRQAEQMYEEAHSRVNELTTINVNLSAAKNKLESDFTTLQSDYEEVSKELRIVDEKYNRTVIEVKTVKDQLVEEQERLVKIESIKKSLEMEVHNLQVRIEEVEANALAGGRRVISKLEARIKDVEIEMEEEKRRHSESQKSLRKKENRLRELLLQTEDDHKTITMLNDAVEKLSEKVKMYKRQLDETEGISQQNLSRVRRFQRELEAAEDRAEAAEGNLSMIRAKHRSWVTTNQVPGGVRQVFVTEETTTSNY</sequence>
<dbReference type="EMBL" id="BPLR01021472">
    <property type="protein sequence ID" value="GIX90047.1"/>
    <property type="molecule type" value="Genomic_DNA"/>
</dbReference>
<keyword evidence="6" id="KW-0518">Myosin</keyword>
<evidence type="ECO:0000259" key="12">
    <source>
        <dbReference type="Pfam" id="PF01576"/>
    </source>
</evidence>
<dbReference type="FunFam" id="1.20.5.340:FF:000035">
    <property type="entry name" value="Paramyosin, long form"/>
    <property type="match status" value="1"/>
</dbReference>
<evidence type="ECO:0000256" key="3">
    <source>
        <dbReference type="ARBA" id="ARBA00022433"/>
    </source>
</evidence>
<keyword evidence="5 10" id="KW-0175">Coiled coil</keyword>
<dbReference type="Gene3D" id="1.20.5.370">
    <property type="match status" value="1"/>
</dbReference>
<dbReference type="GO" id="GO:0016459">
    <property type="term" value="C:myosin complex"/>
    <property type="evidence" value="ECO:0007669"/>
    <property type="project" value="UniProtKB-KW"/>
</dbReference>
<feature type="coiled-coil region" evidence="10">
    <location>
        <begin position="263"/>
        <end position="994"/>
    </location>
</feature>
<evidence type="ECO:0000256" key="1">
    <source>
        <dbReference type="ARBA" id="ARBA00004657"/>
    </source>
</evidence>
<dbReference type="Gene3D" id="1.20.5.340">
    <property type="match status" value="3"/>
</dbReference>
<evidence type="ECO:0000256" key="9">
    <source>
        <dbReference type="ARBA" id="ARBA00049580"/>
    </source>
</evidence>
<evidence type="ECO:0000256" key="8">
    <source>
        <dbReference type="ARBA" id="ARBA00023179"/>
    </source>
</evidence>
<feature type="domain" description="Myosin tail" evidence="12">
    <location>
        <begin position="181"/>
        <end position="994"/>
    </location>
</feature>
<evidence type="ECO:0000313" key="13">
    <source>
        <dbReference type="EMBL" id="GIX90047.1"/>
    </source>
</evidence>
<dbReference type="PANTHER" id="PTHR46349:SF7">
    <property type="entry name" value="MYOSIN TAIL DOMAIN-CONTAINING PROTEIN"/>
    <property type="match status" value="1"/>
</dbReference>
<dbReference type="InterPro" id="IPR002928">
    <property type="entry name" value="Myosin_tail"/>
</dbReference>
<dbReference type="InterPro" id="IPR014751">
    <property type="entry name" value="XRCC4-like_C"/>
</dbReference>
<feature type="region of interest" description="Disordered" evidence="11">
    <location>
        <begin position="81"/>
        <end position="100"/>
    </location>
</feature>
<comment type="caution">
    <text evidence="13">The sequence shown here is derived from an EMBL/GenBank/DDBJ whole genome shotgun (WGS) entry which is preliminary data.</text>
</comment>
<organism evidence="13 14">
    <name type="scientific">Caerostris extrusa</name>
    <name type="common">Bark spider</name>
    <name type="synonym">Caerostris bankana</name>
    <dbReference type="NCBI Taxonomy" id="172846"/>
    <lineage>
        <taxon>Eukaryota</taxon>
        <taxon>Metazoa</taxon>
        <taxon>Ecdysozoa</taxon>
        <taxon>Arthropoda</taxon>
        <taxon>Chelicerata</taxon>
        <taxon>Arachnida</taxon>
        <taxon>Araneae</taxon>
        <taxon>Araneomorphae</taxon>
        <taxon>Entelegynae</taxon>
        <taxon>Araneoidea</taxon>
        <taxon>Araneidae</taxon>
        <taxon>Caerostris</taxon>
    </lineage>
</organism>